<protein>
    <submittedName>
        <fullName evidence="1">Uncharacterized protein</fullName>
    </submittedName>
</protein>
<dbReference type="AlphaFoldDB" id="A0ABC8QX70"/>
<sequence>MEKPSASRHGRLASIEDPKTLSEEEVNSLVEAAMKVIDIHGREEAEKIFLLGLEPVTTVAKPIGGSGPKICGKRVCRILVDVIVN</sequence>
<accession>A0ABC8QX70</accession>
<name>A0ABC8QX70_9AQUA</name>
<organism evidence="1 2">
    <name type="scientific">Ilex paraguariensis</name>
    <name type="common">yerba mate</name>
    <dbReference type="NCBI Taxonomy" id="185542"/>
    <lineage>
        <taxon>Eukaryota</taxon>
        <taxon>Viridiplantae</taxon>
        <taxon>Streptophyta</taxon>
        <taxon>Embryophyta</taxon>
        <taxon>Tracheophyta</taxon>
        <taxon>Spermatophyta</taxon>
        <taxon>Magnoliopsida</taxon>
        <taxon>eudicotyledons</taxon>
        <taxon>Gunneridae</taxon>
        <taxon>Pentapetalae</taxon>
        <taxon>asterids</taxon>
        <taxon>campanulids</taxon>
        <taxon>Aquifoliales</taxon>
        <taxon>Aquifoliaceae</taxon>
        <taxon>Ilex</taxon>
    </lineage>
</organism>
<evidence type="ECO:0000313" key="1">
    <source>
        <dbReference type="EMBL" id="CAK9136187.1"/>
    </source>
</evidence>
<comment type="caution">
    <text evidence="1">The sequence shown here is derived from an EMBL/GenBank/DDBJ whole genome shotgun (WGS) entry which is preliminary data.</text>
</comment>
<proteinExistence type="predicted"/>
<keyword evidence="2" id="KW-1185">Reference proteome</keyword>
<gene>
    <name evidence="1" type="ORF">ILEXP_LOCUS3160</name>
</gene>
<dbReference type="EMBL" id="CAUOFW020000738">
    <property type="protein sequence ID" value="CAK9136187.1"/>
    <property type="molecule type" value="Genomic_DNA"/>
</dbReference>
<dbReference type="Proteomes" id="UP001642360">
    <property type="component" value="Unassembled WGS sequence"/>
</dbReference>
<reference evidence="1 2" key="1">
    <citation type="submission" date="2024-02" db="EMBL/GenBank/DDBJ databases">
        <authorList>
            <person name="Vignale AGUSTIN F."/>
            <person name="Sosa J E."/>
            <person name="Modenutti C."/>
        </authorList>
    </citation>
    <scope>NUCLEOTIDE SEQUENCE [LARGE SCALE GENOMIC DNA]</scope>
</reference>
<evidence type="ECO:0000313" key="2">
    <source>
        <dbReference type="Proteomes" id="UP001642360"/>
    </source>
</evidence>